<reference evidence="1" key="1">
    <citation type="submission" date="2021-11" db="EMBL/GenBank/DDBJ databases">
        <title>Fusarium solani-melongenae Genome sequencing and assembly.</title>
        <authorList>
            <person name="Xie S."/>
            <person name="Huang L."/>
            <person name="Zhang X."/>
        </authorList>
    </citation>
    <scope>NUCLEOTIDE SEQUENCE</scope>
    <source>
        <strain evidence="1">CRI 24-3</strain>
    </source>
</reference>
<evidence type="ECO:0000313" key="2">
    <source>
        <dbReference type="Proteomes" id="UP000830768"/>
    </source>
</evidence>
<sequence length="409" mass="47159">MGHRKRGQEENGKDPEFWRGDSLTIVGSDLERHNRLRKILSHSFSARAMMDHQPIILHYVSLLMERLKAAAAGGQAQDMTSWYNWTTFDVIGDLTFGEPFGCLDQSHYHSWVQLIFKHIKGMAISTSLIRLPFTETLINLITPKDVTRDVQSHWEFVTAQVGKRLAFKDPRPDFMKSIIHAHEKDQISHMEILRNAHMLIVAGSETTATAMSGITYLLATNKPIQKKLQAELRETFNNEDEINLLSVQKLDYMMAVIQEGLRLFPPNPSSIPRKAPPSGTTIRGEYIPPNTILHIFHWQMFHNPKLFRDPEAFVPARWLGEKKYDSDHKKALQPFSVGPRNCVGKNLAYAEMRLILSRMVWTFDIELDPRSTGWFEKNRVYFLWDKPPLYVRLIPRNQGAQLAEKTVTE</sequence>
<organism evidence="1 2">
    <name type="scientific">Fusarium solani subsp. cucurbitae</name>
    <name type="common">Neocosmosporum cucurbitae</name>
    <dbReference type="NCBI Taxonomy" id="2747967"/>
    <lineage>
        <taxon>Eukaryota</taxon>
        <taxon>Fungi</taxon>
        <taxon>Dikarya</taxon>
        <taxon>Ascomycota</taxon>
        <taxon>Pezizomycotina</taxon>
        <taxon>Sordariomycetes</taxon>
        <taxon>Hypocreomycetidae</taxon>
        <taxon>Hypocreales</taxon>
        <taxon>Nectriaceae</taxon>
        <taxon>Fusarium</taxon>
        <taxon>Fusarium solani species complex</taxon>
    </lineage>
</organism>
<gene>
    <name evidence="1" type="ORF">LCI18_011809</name>
</gene>
<protein>
    <submittedName>
        <fullName evidence="1">Uncharacterized protein</fullName>
    </submittedName>
</protein>
<accession>A0ACD3ZHU1</accession>
<keyword evidence="2" id="KW-1185">Reference proteome</keyword>
<dbReference type="Proteomes" id="UP000830768">
    <property type="component" value="Chromosome 10"/>
</dbReference>
<dbReference type="EMBL" id="CP090038">
    <property type="protein sequence ID" value="UPL00875.1"/>
    <property type="molecule type" value="Genomic_DNA"/>
</dbReference>
<evidence type="ECO:0000313" key="1">
    <source>
        <dbReference type="EMBL" id="UPL00875.1"/>
    </source>
</evidence>
<proteinExistence type="predicted"/>
<name>A0ACD3ZHU1_FUSSC</name>